<dbReference type="EMBL" id="JBFXLU010000032">
    <property type="protein sequence ID" value="KAL2851102.1"/>
    <property type="molecule type" value="Genomic_DNA"/>
</dbReference>
<proteinExistence type="inferred from homology"/>
<dbReference type="Gene3D" id="3.40.50.850">
    <property type="entry name" value="Isochorismatase-like"/>
    <property type="match status" value="1"/>
</dbReference>
<dbReference type="PANTHER" id="PTHR43559">
    <property type="entry name" value="HYDROLASE YCAC-RELATED"/>
    <property type="match status" value="1"/>
</dbReference>
<dbReference type="PANTHER" id="PTHR43559:SF3">
    <property type="entry name" value="HYDROLASE YCAC-RELATED"/>
    <property type="match status" value="1"/>
</dbReference>
<organism evidence="4 5">
    <name type="scientific">Aspergillus pseudoustus</name>
    <dbReference type="NCBI Taxonomy" id="1810923"/>
    <lineage>
        <taxon>Eukaryota</taxon>
        <taxon>Fungi</taxon>
        <taxon>Dikarya</taxon>
        <taxon>Ascomycota</taxon>
        <taxon>Pezizomycotina</taxon>
        <taxon>Eurotiomycetes</taxon>
        <taxon>Eurotiomycetidae</taxon>
        <taxon>Eurotiales</taxon>
        <taxon>Aspergillaceae</taxon>
        <taxon>Aspergillus</taxon>
        <taxon>Aspergillus subgen. Nidulantes</taxon>
    </lineage>
</organism>
<evidence type="ECO:0000259" key="3">
    <source>
        <dbReference type="Pfam" id="PF00857"/>
    </source>
</evidence>
<protein>
    <submittedName>
        <fullName evidence="4">Isochorismatase-like protein</fullName>
    </submittedName>
</protein>
<name>A0ABR4KGD1_9EURO</name>
<dbReference type="InterPro" id="IPR053152">
    <property type="entry name" value="Hydrolase_YcaC-like"/>
</dbReference>
<dbReference type="SUPFAM" id="SSF52499">
    <property type="entry name" value="Isochorismatase-like hydrolases"/>
    <property type="match status" value="1"/>
</dbReference>
<keyword evidence="5" id="KW-1185">Reference proteome</keyword>
<evidence type="ECO:0000313" key="4">
    <source>
        <dbReference type="EMBL" id="KAL2851102.1"/>
    </source>
</evidence>
<comment type="similarity">
    <text evidence="1">Belongs to the isochorismatase family.</text>
</comment>
<feature type="domain" description="Isochorismatase-like" evidence="3">
    <location>
        <begin position="30"/>
        <end position="181"/>
    </location>
</feature>
<accession>A0ABR4KGD1</accession>
<dbReference type="InterPro" id="IPR036380">
    <property type="entry name" value="Isochorismatase-like_sf"/>
</dbReference>
<evidence type="ECO:0000256" key="1">
    <source>
        <dbReference type="ARBA" id="ARBA00006336"/>
    </source>
</evidence>
<evidence type="ECO:0000313" key="5">
    <source>
        <dbReference type="Proteomes" id="UP001610446"/>
    </source>
</evidence>
<dbReference type="Pfam" id="PF00857">
    <property type="entry name" value="Isochorismatase"/>
    <property type="match status" value="1"/>
</dbReference>
<dbReference type="InterPro" id="IPR000868">
    <property type="entry name" value="Isochorismatase-like_dom"/>
</dbReference>
<keyword evidence="2" id="KW-0732">Signal</keyword>
<feature type="chain" id="PRO_5047090572" evidence="2">
    <location>
        <begin position="22"/>
        <end position="239"/>
    </location>
</feature>
<reference evidence="4 5" key="1">
    <citation type="submission" date="2024-07" db="EMBL/GenBank/DDBJ databases">
        <title>Section-level genome sequencing and comparative genomics of Aspergillus sections Usti and Cavernicolus.</title>
        <authorList>
            <consortium name="Lawrence Berkeley National Laboratory"/>
            <person name="Nybo J.L."/>
            <person name="Vesth T.C."/>
            <person name="Theobald S."/>
            <person name="Frisvad J.C."/>
            <person name="Larsen T.O."/>
            <person name="Kjaerboelling I."/>
            <person name="Rothschild-Mancinelli K."/>
            <person name="Lyhne E.K."/>
            <person name="Kogle M.E."/>
            <person name="Barry K."/>
            <person name="Clum A."/>
            <person name="Na H."/>
            <person name="Ledsgaard L."/>
            <person name="Lin J."/>
            <person name="Lipzen A."/>
            <person name="Kuo A."/>
            <person name="Riley R."/>
            <person name="Mondo S."/>
            <person name="Labutti K."/>
            <person name="Haridas S."/>
            <person name="Pangalinan J."/>
            <person name="Salamov A.A."/>
            <person name="Simmons B.A."/>
            <person name="Magnuson J.K."/>
            <person name="Chen J."/>
            <person name="Drula E."/>
            <person name="Henrissat B."/>
            <person name="Wiebenga A."/>
            <person name="Lubbers R.J."/>
            <person name="Gomes A.C."/>
            <person name="Makela M.R."/>
            <person name="Stajich J."/>
            <person name="Grigoriev I.V."/>
            <person name="Mortensen U.H."/>
            <person name="De Vries R.P."/>
            <person name="Baker S.E."/>
            <person name="Andersen M.R."/>
        </authorList>
    </citation>
    <scope>NUCLEOTIDE SEQUENCE [LARGE SCALE GENOMIC DNA]</scope>
    <source>
        <strain evidence="4 5">CBS 123904</strain>
    </source>
</reference>
<sequence length="239" mass="26402">MRFIQALSTGIILALCTSVNAWNRLEKDNAALLIIDYQVGLAQLVRDYGTNDFRNNMLAHAALGKTFDLPVVMTTSSDFGPNGQMLKEILDMYPNTTVIRREGEVNAWDNADFRAAVAATGKRQLIIGGIVTEVCTTFLALSLIDEGYEVYANTEGSGTFDPRLAVDANRRMEAAGVTLMGWWAILCDLFRDWRHVPGLTELLPTIDKYLFAYGLVARHHGAAIVNGTLAEIQRDFIAN</sequence>
<dbReference type="Proteomes" id="UP001610446">
    <property type="component" value="Unassembled WGS sequence"/>
</dbReference>
<evidence type="ECO:0000256" key="2">
    <source>
        <dbReference type="SAM" id="SignalP"/>
    </source>
</evidence>
<comment type="caution">
    <text evidence="4">The sequence shown here is derived from an EMBL/GenBank/DDBJ whole genome shotgun (WGS) entry which is preliminary data.</text>
</comment>
<feature type="signal peptide" evidence="2">
    <location>
        <begin position="1"/>
        <end position="21"/>
    </location>
</feature>
<gene>
    <name evidence="4" type="ORF">BJY01DRAFT_233058</name>
</gene>